<accession>Q2NJE1</accession>
<sequence length="51" mass="5924">MGKSKKPLLTHTNKTILGNVLAFYKKNILNRNTSKNHLIRKQKLLIIPRNI</sequence>
<dbReference type="KEGG" id="ayw:AYWB_335"/>
<evidence type="ECO:0000313" key="1">
    <source>
        <dbReference type="EMBL" id="ABC65452.1"/>
    </source>
</evidence>
<name>Q2NJE1_AYWBP</name>
<dbReference type="EMBL" id="CP000061">
    <property type="protein sequence ID" value="ABC65452.1"/>
    <property type="molecule type" value="Genomic_DNA"/>
</dbReference>
<organism evidence="1 2">
    <name type="scientific">Aster yellows witches'-broom phytoplasma (strain AYWB)</name>
    <dbReference type="NCBI Taxonomy" id="322098"/>
    <lineage>
        <taxon>Bacteria</taxon>
        <taxon>Bacillati</taxon>
        <taxon>Mycoplasmatota</taxon>
        <taxon>Mollicutes</taxon>
        <taxon>Acholeplasmatales</taxon>
        <taxon>Acholeplasmataceae</taxon>
        <taxon>Candidatus Phytoplasma</taxon>
        <taxon>16SrI (Aster yellows group)</taxon>
    </lineage>
</organism>
<gene>
    <name evidence="1" type="ordered locus">AYWB_335</name>
</gene>
<dbReference type="Proteomes" id="UP000001934">
    <property type="component" value="Chromosome"/>
</dbReference>
<evidence type="ECO:0000313" key="2">
    <source>
        <dbReference type="Proteomes" id="UP000001934"/>
    </source>
</evidence>
<keyword evidence="2" id="KW-1185">Reference proteome</keyword>
<proteinExistence type="predicted"/>
<protein>
    <submittedName>
        <fullName evidence="1">Uncharacterized protein</fullName>
    </submittedName>
</protein>
<reference evidence="1 2" key="1">
    <citation type="journal article" date="2006" name="J. Bacteriol.">
        <title>Living with genome instability: the adaptation of phytoplasmas to diverse environments of their insect and plant hosts.</title>
        <authorList>
            <person name="Bai X."/>
            <person name="Zhang J."/>
            <person name="Ewing A."/>
            <person name="Miller S.A."/>
            <person name="Jancso Radek A."/>
            <person name="Shevchenko D.V."/>
            <person name="Tsukerman K."/>
            <person name="Walunas T."/>
            <person name="Lapidus A."/>
            <person name="Campbell J.W."/>
            <person name="Hogenhout S.A."/>
        </authorList>
    </citation>
    <scope>NUCLEOTIDE SEQUENCE [LARGE SCALE GENOMIC DNA]</scope>
    <source>
        <strain evidence="1 2">AYWB</strain>
    </source>
</reference>
<dbReference type="HOGENOM" id="CLU_3095111_0_0_14"/>
<dbReference type="AlphaFoldDB" id="Q2NJE1"/>